<keyword evidence="6" id="KW-1185">Reference proteome</keyword>
<feature type="domain" description="Cyclin-like" evidence="4">
    <location>
        <begin position="84"/>
        <end position="171"/>
    </location>
</feature>
<feature type="domain" description="Cyclin-like" evidence="4">
    <location>
        <begin position="191"/>
        <end position="273"/>
    </location>
</feature>
<dbReference type="GO" id="GO:0006357">
    <property type="term" value="P:regulation of transcription by RNA polymerase II"/>
    <property type="evidence" value="ECO:0007669"/>
    <property type="project" value="InterPro"/>
</dbReference>
<dbReference type="Gene3D" id="1.10.472.10">
    <property type="entry name" value="Cyclin-like"/>
    <property type="match status" value="2"/>
</dbReference>
<dbReference type="CDD" id="cd20524">
    <property type="entry name" value="CYCLIN_CCNH_rpt1"/>
    <property type="match status" value="1"/>
</dbReference>
<feature type="compositionally biased region" description="Basic and acidic residues" evidence="3">
    <location>
        <begin position="329"/>
        <end position="342"/>
    </location>
</feature>
<dbReference type="EMBL" id="CAJVPI010000450">
    <property type="protein sequence ID" value="CAG8536626.1"/>
    <property type="molecule type" value="Genomic_DNA"/>
</dbReference>
<gene>
    <name evidence="5" type="ORF">PBRASI_LOCUS4378</name>
</gene>
<dbReference type="CDD" id="cd20525">
    <property type="entry name" value="CYCLIN_CCNH_rpt2"/>
    <property type="match status" value="1"/>
</dbReference>
<dbReference type="GO" id="GO:0016538">
    <property type="term" value="F:cyclin-dependent protein serine/threonine kinase regulator activity"/>
    <property type="evidence" value="ECO:0007669"/>
    <property type="project" value="InterPro"/>
</dbReference>
<sequence length="342" mass="40306">MSSKKAKKPLYEQSTQFRHWRFSSSQLENIRTQTNASAVERVKRLLTEESALRETEQTDSPRPPPEEIPYLIADEELALCRYYEAMIRNFPGANFPDEVKATAIVYMKRFYLRNSIMDYHPKTIMMTCLFLGAKTENNIIAISDFLNIIERISREKISRDTIFRHELPVSQSMRFEYAVHHPYRASFGFFLDLQNFTKDLTKLKRIYEKSKEYIGTSLLTELVFIYQPSQIALATIRLATKTLETKLDINGYIRSKFPDKHEKLTDILDDIENTLTNFSPVSKDQAKEIDRKLHFCRNPEKNPNSALSKKRRADKQREREVRKTKRLKTLRDQQKELESVFQ</sequence>
<protein>
    <submittedName>
        <fullName evidence="5">457_t:CDS:1</fullName>
    </submittedName>
</protein>
<dbReference type="OrthoDB" id="340962at2759"/>
<reference evidence="5" key="1">
    <citation type="submission" date="2021-06" db="EMBL/GenBank/DDBJ databases">
        <authorList>
            <person name="Kallberg Y."/>
            <person name="Tangrot J."/>
            <person name="Rosling A."/>
        </authorList>
    </citation>
    <scope>NUCLEOTIDE SEQUENCE</scope>
    <source>
        <strain evidence="5">BR232B</strain>
    </source>
</reference>
<evidence type="ECO:0000256" key="2">
    <source>
        <dbReference type="RuleBase" id="RU000383"/>
    </source>
</evidence>
<evidence type="ECO:0000313" key="6">
    <source>
        <dbReference type="Proteomes" id="UP000789739"/>
    </source>
</evidence>
<dbReference type="AlphaFoldDB" id="A0A9N9FIW3"/>
<comment type="similarity">
    <text evidence="2">Belongs to the cyclin family.</text>
</comment>
<dbReference type="SMART" id="SM00385">
    <property type="entry name" value="CYCLIN"/>
    <property type="match status" value="2"/>
</dbReference>
<accession>A0A9N9FIW3</accession>
<dbReference type="InterPro" id="IPR036915">
    <property type="entry name" value="Cyclin-like_sf"/>
</dbReference>
<dbReference type="Pfam" id="PF00134">
    <property type="entry name" value="Cyclin_N"/>
    <property type="match status" value="1"/>
</dbReference>
<evidence type="ECO:0000313" key="5">
    <source>
        <dbReference type="EMBL" id="CAG8536626.1"/>
    </source>
</evidence>
<proteinExistence type="inferred from homology"/>
<dbReference type="InterPro" id="IPR043198">
    <property type="entry name" value="Cyclin/Ssn8"/>
</dbReference>
<dbReference type="InterPro" id="IPR013763">
    <property type="entry name" value="Cyclin-like_dom"/>
</dbReference>
<dbReference type="SUPFAM" id="SSF47954">
    <property type="entry name" value="Cyclin-like"/>
    <property type="match status" value="2"/>
</dbReference>
<organism evidence="5 6">
    <name type="scientific">Paraglomus brasilianum</name>
    <dbReference type="NCBI Taxonomy" id="144538"/>
    <lineage>
        <taxon>Eukaryota</taxon>
        <taxon>Fungi</taxon>
        <taxon>Fungi incertae sedis</taxon>
        <taxon>Mucoromycota</taxon>
        <taxon>Glomeromycotina</taxon>
        <taxon>Glomeromycetes</taxon>
        <taxon>Paraglomerales</taxon>
        <taxon>Paraglomeraceae</taxon>
        <taxon>Paraglomus</taxon>
    </lineage>
</organism>
<name>A0A9N9FIW3_9GLOM</name>
<evidence type="ECO:0000256" key="1">
    <source>
        <dbReference type="ARBA" id="ARBA00023127"/>
    </source>
</evidence>
<feature type="region of interest" description="Disordered" evidence="3">
    <location>
        <begin position="297"/>
        <end position="342"/>
    </location>
</feature>
<dbReference type="Pfam" id="PF16899">
    <property type="entry name" value="Cyclin_C_2"/>
    <property type="match status" value="1"/>
</dbReference>
<dbReference type="Proteomes" id="UP000789739">
    <property type="component" value="Unassembled WGS sequence"/>
</dbReference>
<evidence type="ECO:0000259" key="4">
    <source>
        <dbReference type="SMART" id="SM00385"/>
    </source>
</evidence>
<dbReference type="PANTHER" id="PTHR10026">
    <property type="entry name" value="CYCLIN"/>
    <property type="match status" value="1"/>
</dbReference>
<comment type="caution">
    <text evidence="5">The sequence shown here is derived from an EMBL/GenBank/DDBJ whole genome shotgun (WGS) entry which is preliminary data.</text>
</comment>
<dbReference type="InterPro" id="IPR031658">
    <property type="entry name" value="Cyclin_C_2"/>
</dbReference>
<keyword evidence="1 2" id="KW-0195">Cyclin</keyword>
<dbReference type="InterPro" id="IPR006671">
    <property type="entry name" value="Cyclin_N"/>
</dbReference>
<evidence type="ECO:0000256" key="3">
    <source>
        <dbReference type="SAM" id="MobiDB-lite"/>
    </source>
</evidence>